<keyword evidence="1" id="KW-0812">Transmembrane</keyword>
<evidence type="ECO:0000256" key="1">
    <source>
        <dbReference type="SAM" id="Phobius"/>
    </source>
</evidence>
<protein>
    <submittedName>
        <fullName evidence="2">Uncharacterized protein</fullName>
    </submittedName>
</protein>
<comment type="caution">
    <text evidence="2">The sequence shown here is derived from an EMBL/GenBank/DDBJ whole genome shotgun (WGS) entry which is preliminary data.</text>
</comment>
<keyword evidence="3" id="KW-1185">Reference proteome</keyword>
<evidence type="ECO:0000313" key="2">
    <source>
        <dbReference type="EMBL" id="ETO25693.1"/>
    </source>
</evidence>
<feature type="transmembrane region" description="Helical" evidence="1">
    <location>
        <begin position="96"/>
        <end position="114"/>
    </location>
</feature>
<accession>X6NIG0</accession>
<sequence length="171" mass="18895">EDGSFGLIEGLIELVSAIGSMLPSLFPMVFVMRKSFMIIWLSSLLIGSVLFISIFAQPLQSAIMSYICNVLAFGIYSFQNALAYACIAFSLKGSNYVTIFTIASFLGLLVTTIIELVGEFTIWSTTGYYIAAIATQYVVCILLLFRVQWGDNKYYLALESGDLSLHSDLMK</sequence>
<dbReference type="Proteomes" id="UP000023152">
    <property type="component" value="Unassembled WGS sequence"/>
</dbReference>
<keyword evidence="1" id="KW-0472">Membrane</keyword>
<dbReference type="AlphaFoldDB" id="X6NIG0"/>
<feature type="transmembrane region" description="Helical" evidence="1">
    <location>
        <begin position="12"/>
        <end position="31"/>
    </location>
</feature>
<organism evidence="2 3">
    <name type="scientific">Reticulomyxa filosa</name>
    <dbReference type="NCBI Taxonomy" id="46433"/>
    <lineage>
        <taxon>Eukaryota</taxon>
        <taxon>Sar</taxon>
        <taxon>Rhizaria</taxon>
        <taxon>Retaria</taxon>
        <taxon>Foraminifera</taxon>
        <taxon>Monothalamids</taxon>
        <taxon>Reticulomyxidae</taxon>
        <taxon>Reticulomyxa</taxon>
    </lineage>
</organism>
<feature type="transmembrane region" description="Helical" evidence="1">
    <location>
        <begin position="126"/>
        <end position="145"/>
    </location>
</feature>
<reference evidence="2 3" key="1">
    <citation type="journal article" date="2013" name="Curr. Biol.">
        <title>The Genome of the Foraminiferan Reticulomyxa filosa.</title>
        <authorList>
            <person name="Glockner G."/>
            <person name="Hulsmann N."/>
            <person name="Schleicher M."/>
            <person name="Noegel A.A."/>
            <person name="Eichinger L."/>
            <person name="Gallinger C."/>
            <person name="Pawlowski J."/>
            <person name="Sierra R."/>
            <person name="Euteneuer U."/>
            <person name="Pillet L."/>
            <person name="Moustafa A."/>
            <person name="Platzer M."/>
            <person name="Groth M."/>
            <person name="Szafranski K."/>
            <person name="Schliwa M."/>
        </authorList>
    </citation>
    <scope>NUCLEOTIDE SEQUENCE [LARGE SCALE GENOMIC DNA]</scope>
</reference>
<proteinExistence type="predicted"/>
<gene>
    <name evidence="2" type="ORF">RFI_11445</name>
</gene>
<keyword evidence="1" id="KW-1133">Transmembrane helix</keyword>
<dbReference type="EMBL" id="ASPP01008338">
    <property type="protein sequence ID" value="ETO25693.1"/>
    <property type="molecule type" value="Genomic_DNA"/>
</dbReference>
<name>X6NIG0_RETFI</name>
<evidence type="ECO:0000313" key="3">
    <source>
        <dbReference type="Proteomes" id="UP000023152"/>
    </source>
</evidence>
<feature type="transmembrane region" description="Helical" evidence="1">
    <location>
        <begin position="38"/>
        <end position="57"/>
    </location>
</feature>
<feature type="non-terminal residue" evidence="2">
    <location>
        <position position="1"/>
    </location>
</feature>
<feature type="transmembrane region" description="Helical" evidence="1">
    <location>
        <begin position="63"/>
        <end position="89"/>
    </location>
</feature>